<feature type="transmembrane region" description="Helical" evidence="2">
    <location>
        <begin position="948"/>
        <end position="973"/>
    </location>
</feature>
<gene>
    <name evidence="4" type="ORF">OLEA9_A077547</name>
</gene>
<keyword evidence="2" id="KW-0812">Transmembrane</keyword>
<evidence type="ECO:0000256" key="1">
    <source>
        <dbReference type="SAM" id="MobiDB-lite"/>
    </source>
</evidence>
<dbReference type="PANTHER" id="PTHR24177:SF470">
    <property type="entry name" value="ANKYRIN REPEAT PROTEIN"/>
    <property type="match status" value="1"/>
</dbReference>
<feature type="region of interest" description="Disordered" evidence="1">
    <location>
        <begin position="385"/>
        <end position="446"/>
    </location>
</feature>
<feature type="compositionally biased region" description="Polar residues" evidence="1">
    <location>
        <begin position="411"/>
        <end position="437"/>
    </location>
</feature>
<dbReference type="Proteomes" id="UP000594638">
    <property type="component" value="Unassembled WGS sequence"/>
</dbReference>
<feature type="region of interest" description="Disordered" evidence="1">
    <location>
        <begin position="651"/>
        <end position="714"/>
    </location>
</feature>
<feature type="compositionally biased region" description="Polar residues" evidence="1">
    <location>
        <begin position="679"/>
        <end position="705"/>
    </location>
</feature>
<dbReference type="InterPro" id="IPR036770">
    <property type="entry name" value="Ankyrin_rpt-contain_sf"/>
</dbReference>
<dbReference type="AlphaFoldDB" id="A0A8S0SQ69"/>
<feature type="domain" description="PGG" evidence="3">
    <location>
        <begin position="860"/>
        <end position="971"/>
    </location>
</feature>
<dbReference type="Pfam" id="PF13962">
    <property type="entry name" value="PGG"/>
    <property type="match status" value="1"/>
</dbReference>
<evidence type="ECO:0000256" key="2">
    <source>
        <dbReference type="SAM" id="Phobius"/>
    </source>
</evidence>
<dbReference type="SMART" id="SM00248">
    <property type="entry name" value="ANK"/>
    <property type="match status" value="8"/>
</dbReference>
<dbReference type="InterPro" id="IPR026961">
    <property type="entry name" value="PGG_dom"/>
</dbReference>
<keyword evidence="2" id="KW-0472">Membrane</keyword>
<feature type="transmembrane region" description="Helical" evidence="2">
    <location>
        <begin position="985"/>
        <end position="1005"/>
    </location>
</feature>
<keyword evidence="5" id="KW-1185">Reference proteome</keyword>
<protein>
    <submittedName>
        <fullName evidence="4">Ankyrin repeat-containing ITN1-like</fullName>
    </submittedName>
</protein>
<proteinExistence type="predicted"/>
<sequence length="1025" mass="116223">MASKIKETPIEEISLDDLFDLTMKKKWNKVGKAYKQCPSTRKAKLTKSEETALHVAISSYRSELRSSDCEKHIEEMIKFIPDEDALETLSMKNDKGDTPLHLAAAVGWLSICKCIALRDCTLISTRNFKGETPLFVAAYHGKLDSFIFLHDYYNKEQLQDPDESLCRREDGNTILHSAISGEYFELAYQIISYYPKLVNSVNVEGESPLHVLARKPSVFRSSTHFRFPYSIIYSCLFIEKLKKKPGPQLHPHKSMYSPTNGVNCPQNYKTCRDIFLLFVTPIYESIKAGLGNQRGSSSDEENPPKRETNPQIKHEDEELEDDDFFPPNYATCIQFLKFSMKVILTVIGVGFWSIRRIQVKKERHSHALQLMNEMIKSESTYKYQNNGQLPGNLEHQYSGRLLPPSTPPLTDDQQVVQLNLETNGGRSSPTDQLQNQNEKQKDAKEKGSVKLETPILVAAKMGILEMVQKILDTFPVAIQDLDSSGKNVLMLAAENRQTTVFNYLAEKKLPEFVFHQFDDQGNTILHLAAMIGELLPWVIPGAALQMQWEIKWYKLVLEINVAVHPMKRIPPKERRTLKVLKHEDEELEDDDFFPPNYATCIQFLKFSMKVILTVIGVGFWSIRRIQVKKERHSHALQLMNEMIKSESTYKYQNNGQLPGNLEHQYSGRLLPPSTPPLTDDQQVVQLNLETNGGRSSPTDQLQNQNEKQKDAKEKGSVKLETPILVAAKMGILEMVQKILDTFPVAIQDLDSSGKNVLMLAAENRQTTVFNYLAEKKLPEFVFHQFDDQGNTILHLAAMIGELLPWVIPGAALQMQWEIKWYKHVKHSVPPLSFAHNNIKGETPRQIFTQTHRKLVKEGTKWLIKTSESCSVIAALIATVAFATSATVPGGLNEDTGHPILENKTAFSVFSITSLVALTLSVTSLVFFLSIITSRCQERDFKLTLPRKLLLGLSSLFASIVAMLVSFCAGHTFILREKLSYAAVPIYGVACIPVAFFAVVQLQLYYDLLWSTIIKVPLRSYKAFHY</sequence>
<dbReference type="PANTHER" id="PTHR24177">
    <property type="entry name" value="CASKIN"/>
    <property type="match status" value="1"/>
</dbReference>
<evidence type="ECO:0000259" key="3">
    <source>
        <dbReference type="Pfam" id="PF13962"/>
    </source>
</evidence>
<organism evidence="4 5">
    <name type="scientific">Olea europaea subsp. europaea</name>
    <dbReference type="NCBI Taxonomy" id="158383"/>
    <lineage>
        <taxon>Eukaryota</taxon>
        <taxon>Viridiplantae</taxon>
        <taxon>Streptophyta</taxon>
        <taxon>Embryophyta</taxon>
        <taxon>Tracheophyta</taxon>
        <taxon>Spermatophyta</taxon>
        <taxon>Magnoliopsida</taxon>
        <taxon>eudicotyledons</taxon>
        <taxon>Gunneridae</taxon>
        <taxon>Pentapetalae</taxon>
        <taxon>asterids</taxon>
        <taxon>lamiids</taxon>
        <taxon>Lamiales</taxon>
        <taxon>Oleaceae</taxon>
        <taxon>Oleeae</taxon>
        <taxon>Olea</taxon>
    </lineage>
</organism>
<feature type="compositionally biased region" description="Basic and acidic residues" evidence="1">
    <location>
        <begin position="302"/>
        <end position="316"/>
    </location>
</feature>
<reference evidence="4 5" key="1">
    <citation type="submission" date="2019-12" db="EMBL/GenBank/DDBJ databases">
        <authorList>
            <person name="Alioto T."/>
            <person name="Alioto T."/>
            <person name="Gomez Garrido J."/>
        </authorList>
    </citation>
    <scope>NUCLEOTIDE SEQUENCE [LARGE SCALE GENOMIC DNA]</scope>
</reference>
<keyword evidence="2" id="KW-1133">Transmembrane helix</keyword>
<dbReference type="EMBL" id="CACTIH010005457">
    <property type="protein sequence ID" value="CAA2993828.1"/>
    <property type="molecule type" value="Genomic_DNA"/>
</dbReference>
<feature type="transmembrane region" description="Helical" evidence="2">
    <location>
        <begin position="603"/>
        <end position="622"/>
    </location>
</feature>
<comment type="caution">
    <text evidence="4">The sequence shown here is derived from an EMBL/GenBank/DDBJ whole genome shotgun (WGS) entry which is preliminary data.</text>
</comment>
<dbReference type="Gene3D" id="1.25.40.20">
    <property type="entry name" value="Ankyrin repeat-containing domain"/>
    <property type="match status" value="3"/>
</dbReference>
<feature type="region of interest" description="Disordered" evidence="1">
    <location>
        <begin position="290"/>
        <end position="318"/>
    </location>
</feature>
<feature type="transmembrane region" description="Helical" evidence="2">
    <location>
        <begin position="905"/>
        <end position="928"/>
    </location>
</feature>
<evidence type="ECO:0000313" key="4">
    <source>
        <dbReference type="EMBL" id="CAA2993828.1"/>
    </source>
</evidence>
<dbReference type="SUPFAM" id="SSF48403">
    <property type="entry name" value="Ankyrin repeat"/>
    <property type="match status" value="2"/>
</dbReference>
<name>A0A8S0SQ69_OLEEU</name>
<dbReference type="Gramene" id="OE9A077547T1">
    <property type="protein sequence ID" value="OE9A077547C1"/>
    <property type="gene ID" value="OE9A077547"/>
</dbReference>
<accession>A0A8S0SQ69</accession>
<feature type="transmembrane region" description="Helical" evidence="2">
    <location>
        <begin position="861"/>
        <end position="885"/>
    </location>
</feature>
<dbReference type="GO" id="GO:0016020">
    <property type="term" value="C:membrane"/>
    <property type="evidence" value="ECO:0007669"/>
    <property type="project" value="TreeGrafter"/>
</dbReference>
<dbReference type="Pfam" id="PF12796">
    <property type="entry name" value="Ank_2"/>
    <property type="match status" value="3"/>
</dbReference>
<dbReference type="InterPro" id="IPR002110">
    <property type="entry name" value="Ankyrin_rpt"/>
</dbReference>
<evidence type="ECO:0000313" key="5">
    <source>
        <dbReference type="Proteomes" id="UP000594638"/>
    </source>
</evidence>
<dbReference type="OrthoDB" id="1868897at2759"/>